<proteinExistence type="predicted"/>
<dbReference type="GO" id="GO:0004519">
    <property type="term" value="F:endonuclease activity"/>
    <property type="evidence" value="ECO:0007669"/>
    <property type="project" value="UniProtKB-KW"/>
</dbReference>
<reference evidence="2" key="1">
    <citation type="journal article" date="2021" name="PeerJ">
        <title>Extensive microbial diversity within the chicken gut microbiome revealed by metagenomics and culture.</title>
        <authorList>
            <person name="Gilroy R."/>
            <person name="Ravi A."/>
            <person name="Getino M."/>
            <person name="Pursley I."/>
            <person name="Horton D.L."/>
            <person name="Alikhan N.F."/>
            <person name="Baker D."/>
            <person name="Gharbi K."/>
            <person name="Hall N."/>
            <person name="Watson M."/>
            <person name="Adriaenssens E.M."/>
            <person name="Foster-Nyarko E."/>
            <person name="Jarju S."/>
            <person name="Secka A."/>
            <person name="Antonio M."/>
            <person name="Oren A."/>
            <person name="Chaudhuri R.R."/>
            <person name="La Ragione R."/>
            <person name="Hildebrand F."/>
            <person name="Pallen M.J."/>
        </authorList>
    </citation>
    <scope>NUCLEOTIDE SEQUENCE</scope>
    <source>
        <strain evidence="2">CHK169-4300</strain>
    </source>
</reference>
<dbReference type="Proteomes" id="UP000824106">
    <property type="component" value="Unassembled WGS sequence"/>
</dbReference>
<evidence type="ECO:0000313" key="3">
    <source>
        <dbReference type="Proteomes" id="UP000824106"/>
    </source>
</evidence>
<keyword evidence="2" id="KW-0378">Hydrolase</keyword>
<protein>
    <submittedName>
        <fullName evidence="2">HNH endonuclease</fullName>
    </submittedName>
</protein>
<name>A0A9D2JXW2_9LACT</name>
<dbReference type="AlphaFoldDB" id="A0A9D2JXW2"/>
<dbReference type="SUPFAM" id="SSF54060">
    <property type="entry name" value="His-Me finger endonucleases"/>
    <property type="match status" value="1"/>
</dbReference>
<dbReference type="Gene3D" id="3.90.75.20">
    <property type="match status" value="1"/>
</dbReference>
<accession>A0A9D2JXW2</accession>
<sequence>MKYKHYTDEQIDYIREIAKGRTRQDITDLFNEKFNQNRTVKGIANILHRHKIRTGMQGYNTQFKKGNGAWNKGLKREEYLTKDQIEKSKETQFKKGQVSPRRKDLGAERINEFGFIEVKTEQPDTWKLKHRHIWEEEHGEIPYRHVIIFKDGDKTNCELYNLMMVYQNAVTTVGMRKALTEYPEINEAIYNLTELEVKTNVRKRNEEAIK</sequence>
<keyword evidence="2" id="KW-0540">Nuclease</keyword>
<dbReference type="Pfam" id="PF13392">
    <property type="entry name" value="HNH_3"/>
    <property type="match status" value="1"/>
</dbReference>
<evidence type="ECO:0000259" key="1">
    <source>
        <dbReference type="Pfam" id="PF13392"/>
    </source>
</evidence>
<feature type="domain" description="HNH nuclease" evidence="1">
    <location>
        <begin position="127"/>
        <end position="165"/>
    </location>
</feature>
<dbReference type="EMBL" id="DXAZ01000127">
    <property type="protein sequence ID" value="HIZ71660.1"/>
    <property type="molecule type" value="Genomic_DNA"/>
</dbReference>
<organism evidence="2 3">
    <name type="scientific">Candidatus Atopostipes pullistercoris</name>
    <dbReference type="NCBI Taxonomy" id="2838467"/>
    <lineage>
        <taxon>Bacteria</taxon>
        <taxon>Bacillati</taxon>
        <taxon>Bacillota</taxon>
        <taxon>Bacilli</taxon>
        <taxon>Lactobacillales</taxon>
        <taxon>Carnobacteriaceae</taxon>
        <taxon>Atopostipes</taxon>
    </lineage>
</organism>
<dbReference type="InterPro" id="IPR003615">
    <property type="entry name" value="HNH_nuc"/>
</dbReference>
<gene>
    <name evidence="2" type="ORF">H9808_07875</name>
</gene>
<reference evidence="2" key="2">
    <citation type="submission" date="2021-04" db="EMBL/GenBank/DDBJ databases">
        <authorList>
            <person name="Gilroy R."/>
        </authorList>
    </citation>
    <scope>NUCLEOTIDE SEQUENCE</scope>
    <source>
        <strain evidence="2">CHK169-4300</strain>
    </source>
</reference>
<keyword evidence="2" id="KW-0255">Endonuclease</keyword>
<evidence type="ECO:0000313" key="2">
    <source>
        <dbReference type="EMBL" id="HIZ71660.1"/>
    </source>
</evidence>
<comment type="caution">
    <text evidence="2">The sequence shown here is derived from an EMBL/GenBank/DDBJ whole genome shotgun (WGS) entry which is preliminary data.</text>
</comment>
<dbReference type="InterPro" id="IPR044925">
    <property type="entry name" value="His-Me_finger_sf"/>
</dbReference>